<comment type="caution">
    <text evidence="1">The sequence shown here is derived from an EMBL/GenBank/DDBJ whole genome shotgun (WGS) entry which is preliminary data.</text>
</comment>
<evidence type="ECO:0000313" key="2">
    <source>
        <dbReference type="Proteomes" id="UP001153076"/>
    </source>
</evidence>
<proteinExistence type="predicted"/>
<gene>
    <name evidence="1" type="ORF">Cgig2_017690</name>
</gene>
<protein>
    <submittedName>
        <fullName evidence="1">Uncharacterized protein</fullName>
    </submittedName>
</protein>
<reference evidence="1" key="1">
    <citation type="submission" date="2022-04" db="EMBL/GenBank/DDBJ databases">
        <title>Carnegiea gigantea Genome sequencing and assembly v2.</title>
        <authorList>
            <person name="Copetti D."/>
            <person name="Sanderson M.J."/>
            <person name="Burquez A."/>
            <person name="Wojciechowski M.F."/>
        </authorList>
    </citation>
    <scope>NUCLEOTIDE SEQUENCE</scope>
    <source>
        <strain evidence="1">SGP5-SGP5p</strain>
        <tissue evidence="1">Aerial part</tissue>
    </source>
</reference>
<organism evidence="1 2">
    <name type="scientific">Carnegiea gigantea</name>
    <dbReference type="NCBI Taxonomy" id="171969"/>
    <lineage>
        <taxon>Eukaryota</taxon>
        <taxon>Viridiplantae</taxon>
        <taxon>Streptophyta</taxon>
        <taxon>Embryophyta</taxon>
        <taxon>Tracheophyta</taxon>
        <taxon>Spermatophyta</taxon>
        <taxon>Magnoliopsida</taxon>
        <taxon>eudicotyledons</taxon>
        <taxon>Gunneridae</taxon>
        <taxon>Pentapetalae</taxon>
        <taxon>Caryophyllales</taxon>
        <taxon>Cactineae</taxon>
        <taxon>Cactaceae</taxon>
        <taxon>Cactoideae</taxon>
        <taxon>Echinocereeae</taxon>
        <taxon>Carnegiea</taxon>
    </lineage>
</organism>
<dbReference type="EMBL" id="JAKOGI010003814">
    <property type="protein sequence ID" value="KAJ8420148.1"/>
    <property type="molecule type" value="Genomic_DNA"/>
</dbReference>
<sequence>MIKFVLPLNESSLPRVTQTPTNVPKTIIQLLTNLGTELKTSKRICKGLGAQTPMKTFMVINTDDVVPPPQRAMINQNNSVNNFTILVWNVQGAGGDNFFILLRRSLDIVALVKTRISGDRAEQVCRKIGFNNHHRRPKASKEEFGFAGTMMQSPCKFLPRRTNT</sequence>
<accession>A0A9Q1GHN4</accession>
<evidence type="ECO:0000313" key="1">
    <source>
        <dbReference type="EMBL" id="KAJ8420148.1"/>
    </source>
</evidence>
<keyword evidence="2" id="KW-1185">Reference proteome</keyword>
<name>A0A9Q1GHN4_9CARY</name>
<dbReference type="Proteomes" id="UP001153076">
    <property type="component" value="Unassembled WGS sequence"/>
</dbReference>
<dbReference type="AlphaFoldDB" id="A0A9Q1GHN4"/>